<organism evidence="2 3">
    <name type="scientific">Beggiatoa alba B18LD</name>
    <dbReference type="NCBI Taxonomy" id="395493"/>
    <lineage>
        <taxon>Bacteria</taxon>
        <taxon>Pseudomonadati</taxon>
        <taxon>Pseudomonadota</taxon>
        <taxon>Gammaproteobacteria</taxon>
        <taxon>Thiotrichales</taxon>
        <taxon>Thiotrichaceae</taxon>
        <taxon>Beggiatoa</taxon>
    </lineage>
</organism>
<keyword evidence="3" id="KW-1185">Reference proteome</keyword>
<sequence>MTNDKTNYFNTFNQQIRVAESALEDSKSDDAKLNKLVEANLNTGIGSVEKIRDILFGNQIRDYDKRFKRLEERLIQENQQMRDDMSNRIHALEELLNSEVDALSEKNKAERQERIVNVQDIQHELNALKNDVNVRSMQLEEQFSKELKLLRQQLHSKTQEIITQLRLQNDSLTGLVNQEISQLHEEKVSRSDLAAFFNEFALRLEQNTVKTIDEK</sequence>
<name>I3CBH3_9GAMM</name>
<proteinExistence type="predicted"/>
<gene>
    <name evidence="2" type="ORF">BegalDRAFT_0039</name>
</gene>
<dbReference type="EMBL" id="JH600070">
    <property type="protein sequence ID" value="EIJ40966.1"/>
    <property type="molecule type" value="Genomic_DNA"/>
</dbReference>
<evidence type="ECO:0008006" key="4">
    <source>
        <dbReference type="Google" id="ProtNLM"/>
    </source>
</evidence>
<evidence type="ECO:0000313" key="3">
    <source>
        <dbReference type="Proteomes" id="UP000005744"/>
    </source>
</evidence>
<dbReference type="AlphaFoldDB" id="I3CBH3"/>
<dbReference type="STRING" id="395493.BegalDRAFT_0039"/>
<evidence type="ECO:0000256" key="1">
    <source>
        <dbReference type="SAM" id="Coils"/>
    </source>
</evidence>
<protein>
    <recommendedName>
        <fullName evidence="4">Exonuclease SbcC</fullName>
    </recommendedName>
</protein>
<dbReference type="OrthoDB" id="5623405at2"/>
<dbReference type="RefSeq" id="WP_002682471.1">
    <property type="nucleotide sequence ID" value="NZ_JH600070.1"/>
</dbReference>
<dbReference type="Proteomes" id="UP000005744">
    <property type="component" value="Unassembled WGS sequence"/>
</dbReference>
<keyword evidence="1" id="KW-0175">Coiled coil</keyword>
<accession>I3CBH3</accession>
<evidence type="ECO:0000313" key="2">
    <source>
        <dbReference type="EMBL" id="EIJ40966.1"/>
    </source>
</evidence>
<reference evidence="2 3" key="1">
    <citation type="submission" date="2011-11" db="EMBL/GenBank/DDBJ databases">
        <title>Improved High-Quality Draft sequence of Beggiatoa alba B18lD.</title>
        <authorList>
            <consortium name="US DOE Joint Genome Institute"/>
            <person name="Lucas S."/>
            <person name="Han J."/>
            <person name="Lapidus A."/>
            <person name="Cheng J.-F."/>
            <person name="Goodwin L."/>
            <person name="Pitluck S."/>
            <person name="Peters L."/>
            <person name="Mikhailova N."/>
            <person name="Held B."/>
            <person name="Detter J.C."/>
            <person name="Han C."/>
            <person name="Tapia R."/>
            <person name="Land M."/>
            <person name="Hauser L."/>
            <person name="Kyrpides N."/>
            <person name="Ivanova N."/>
            <person name="Pagani I."/>
            <person name="Samuel K."/>
            <person name="Teske A."/>
            <person name="Mueller J."/>
            <person name="Woyke T."/>
        </authorList>
    </citation>
    <scope>NUCLEOTIDE SEQUENCE [LARGE SCALE GENOMIC DNA]</scope>
    <source>
        <strain evidence="2 3">B18LD</strain>
    </source>
</reference>
<dbReference type="HOGENOM" id="CLU_1244867_0_0_6"/>
<feature type="coiled-coil region" evidence="1">
    <location>
        <begin position="60"/>
        <end position="113"/>
    </location>
</feature>
<dbReference type="eggNOG" id="ENOG502ZBAA">
    <property type="taxonomic scope" value="Bacteria"/>
</dbReference>